<dbReference type="Proteomes" id="UP001211065">
    <property type="component" value="Unassembled WGS sequence"/>
</dbReference>
<evidence type="ECO:0000259" key="9">
    <source>
        <dbReference type="Pfam" id="PF13967"/>
    </source>
</evidence>
<feature type="domain" description="CSC1/OSCA1-like cytosolic" evidence="10">
    <location>
        <begin position="208"/>
        <end position="384"/>
    </location>
</feature>
<feature type="transmembrane region" description="Helical" evidence="7">
    <location>
        <begin position="618"/>
        <end position="639"/>
    </location>
</feature>
<dbReference type="AlphaFoldDB" id="A0AAD5UBW1"/>
<evidence type="ECO:0000256" key="1">
    <source>
        <dbReference type="ARBA" id="ARBA00004141"/>
    </source>
</evidence>
<feature type="transmembrane region" description="Helical" evidence="7">
    <location>
        <begin position="531"/>
        <end position="550"/>
    </location>
</feature>
<organism evidence="11 12">
    <name type="scientific">Clydaea vesicula</name>
    <dbReference type="NCBI Taxonomy" id="447962"/>
    <lineage>
        <taxon>Eukaryota</taxon>
        <taxon>Fungi</taxon>
        <taxon>Fungi incertae sedis</taxon>
        <taxon>Chytridiomycota</taxon>
        <taxon>Chytridiomycota incertae sedis</taxon>
        <taxon>Chytridiomycetes</taxon>
        <taxon>Lobulomycetales</taxon>
        <taxon>Lobulomycetaceae</taxon>
        <taxon>Clydaea</taxon>
    </lineage>
</organism>
<name>A0AAD5UBW1_9FUNG</name>
<sequence>MDNGNNNSDLSGFGTAFAIQTSITAGVLIVFSFFLRPFNKTIYEPRSLYAAESKKPPPLTRKPLSWFLTIRKTDTLNSVDKIGLDAVMFLRFIKFGIHFFLLATLFGLPLIFFHAFISPPPETVISSTGQQLDAKPDYSLTILTINNIHFNDVNQDPDFYNFFFVHSTLLWILSFWCYYNLYVVWNNYIELKARWFKSEDFVKAHHNKTLLVTGLPHYKTTEELENHFETLFGRKTYKDYFIGRESHKYTKLVEEHLKYTKMLEKSLITFLQSKNGKRPRHKEGGKYVDTIEFASEKINSLETSIYDLRVYGAKKLKRDCSAFVSFDSISSCHQAAKSLDNPNSTNGIFDKKNLNNLMGPNNLKKFVETRVKLCPDYEDIIWSNIGLSKAIINTRRLFTAALFIGLIFGWTFLVGFVTAITQVETFKHIPALYNFIETHQAATIFFSSILGPLLFATLNLLLPIILRYLTMLQGVKSYQGVEKSVLKKYFFFLIYQFFLTTGVTTLIFTYFTSFKINFNGAGQQTGLYYTLFMPIAAGFLKFSTTFVILASQSLTGYTMEIAQVFPLLLKIFYSKIFKLTPREEYELAQPPVFYYAVMYGLMCYIFVYATCYSLVAPFIVPFSLVVFTLAYYVMKYQLFYVYETRVETGGSWWPKVSKLILIGMFIFQIITTLVLAMKLWQVNFKNSRGPVIMSLITPFFTFIFWFYVKKNLHLPHKYVEEDFNEVKSNDADDSFDLEKEVYNPAVVKPLPKVWLPSELEAELPKYHVCKYSNLEDFLKQNNQKNYVIEDDFVDNSADTIFSDEKINQKEFEKVRLMDN</sequence>
<reference evidence="11" key="1">
    <citation type="submission" date="2020-05" db="EMBL/GenBank/DDBJ databases">
        <title>Phylogenomic resolution of chytrid fungi.</title>
        <authorList>
            <person name="Stajich J.E."/>
            <person name="Amses K."/>
            <person name="Simmons R."/>
            <person name="Seto K."/>
            <person name="Myers J."/>
            <person name="Bonds A."/>
            <person name="Quandt C.A."/>
            <person name="Barry K."/>
            <person name="Liu P."/>
            <person name="Grigoriev I."/>
            <person name="Longcore J.E."/>
            <person name="James T.Y."/>
        </authorList>
    </citation>
    <scope>NUCLEOTIDE SEQUENCE</scope>
    <source>
        <strain evidence="11">JEL0476</strain>
    </source>
</reference>
<feature type="domain" description="CSC1/OSCA1-like 7TM region" evidence="8">
    <location>
        <begin position="395"/>
        <end position="674"/>
    </location>
</feature>
<dbReference type="EMBL" id="JADGJW010000005">
    <property type="protein sequence ID" value="KAJ3228140.1"/>
    <property type="molecule type" value="Genomic_DNA"/>
</dbReference>
<dbReference type="PANTHER" id="PTHR13018">
    <property type="entry name" value="PROBABLE MEMBRANE PROTEIN DUF221-RELATED"/>
    <property type="match status" value="1"/>
</dbReference>
<evidence type="ECO:0000256" key="6">
    <source>
        <dbReference type="ARBA" id="ARBA00023136"/>
    </source>
</evidence>
<comment type="caution">
    <text evidence="11">The sequence shown here is derived from an EMBL/GenBank/DDBJ whole genome shotgun (WGS) entry which is preliminary data.</text>
</comment>
<accession>A0AAD5UBW1</accession>
<feature type="transmembrane region" description="Helical" evidence="7">
    <location>
        <begin position="97"/>
        <end position="117"/>
    </location>
</feature>
<dbReference type="GO" id="GO:0005227">
    <property type="term" value="F:calcium-activated cation channel activity"/>
    <property type="evidence" value="ECO:0007669"/>
    <property type="project" value="InterPro"/>
</dbReference>
<feature type="transmembrane region" description="Helical" evidence="7">
    <location>
        <begin position="489"/>
        <end position="511"/>
    </location>
</feature>
<comment type="subcellular location">
    <subcellularLocation>
        <location evidence="1">Membrane</location>
        <topology evidence="1">Multi-pass membrane protein</topology>
    </subcellularLocation>
</comment>
<feature type="transmembrane region" description="Helical" evidence="7">
    <location>
        <begin position="159"/>
        <end position="185"/>
    </location>
</feature>
<dbReference type="PANTHER" id="PTHR13018:SF139">
    <property type="entry name" value="PHOSPHATE METABOLISM PROTEIN 7"/>
    <property type="match status" value="1"/>
</dbReference>
<feature type="transmembrane region" description="Helical" evidence="7">
    <location>
        <begin position="593"/>
        <end position="611"/>
    </location>
</feature>
<feature type="transmembrane region" description="Helical" evidence="7">
    <location>
        <begin position="12"/>
        <end position="35"/>
    </location>
</feature>
<feature type="transmembrane region" description="Helical" evidence="7">
    <location>
        <begin position="659"/>
        <end position="677"/>
    </location>
</feature>
<dbReference type="InterPro" id="IPR027815">
    <property type="entry name" value="CSC1/OSCA1-like_cyt"/>
</dbReference>
<evidence type="ECO:0000259" key="10">
    <source>
        <dbReference type="Pfam" id="PF14703"/>
    </source>
</evidence>
<evidence type="ECO:0000256" key="2">
    <source>
        <dbReference type="ARBA" id="ARBA00007779"/>
    </source>
</evidence>
<evidence type="ECO:0000313" key="11">
    <source>
        <dbReference type="EMBL" id="KAJ3228140.1"/>
    </source>
</evidence>
<evidence type="ECO:0000256" key="5">
    <source>
        <dbReference type="ARBA" id="ARBA00022989"/>
    </source>
</evidence>
<dbReference type="InterPro" id="IPR003864">
    <property type="entry name" value="CSC1/OSCA1-like_7TM"/>
</dbReference>
<dbReference type="Pfam" id="PF13967">
    <property type="entry name" value="RSN1_TM"/>
    <property type="match status" value="1"/>
</dbReference>
<feature type="transmembrane region" description="Helical" evidence="7">
    <location>
        <begin position="441"/>
        <end position="469"/>
    </location>
</feature>
<proteinExistence type="inferred from homology"/>
<feature type="domain" description="CSC1/OSCA1-like N-terminal transmembrane" evidence="9">
    <location>
        <begin position="13"/>
        <end position="182"/>
    </location>
</feature>
<comment type="similarity">
    <text evidence="2">Belongs to the CSC1 (TC 1.A.17) family.</text>
</comment>
<keyword evidence="3" id="KW-0813">Transport</keyword>
<keyword evidence="12" id="KW-1185">Reference proteome</keyword>
<dbReference type="Pfam" id="PF14703">
    <property type="entry name" value="PHM7_cyt"/>
    <property type="match status" value="1"/>
</dbReference>
<dbReference type="InterPro" id="IPR032880">
    <property type="entry name" value="CSC1/OSCA1-like_N"/>
</dbReference>
<evidence type="ECO:0000259" key="8">
    <source>
        <dbReference type="Pfam" id="PF02714"/>
    </source>
</evidence>
<keyword evidence="5 7" id="KW-1133">Transmembrane helix</keyword>
<keyword evidence="6 7" id="KW-0472">Membrane</keyword>
<evidence type="ECO:0000256" key="3">
    <source>
        <dbReference type="ARBA" id="ARBA00022448"/>
    </source>
</evidence>
<feature type="transmembrane region" description="Helical" evidence="7">
    <location>
        <begin position="397"/>
        <end position="421"/>
    </location>
</feature>
<protein>
    <recommendedName>
        <fullName evidence="13">DUF221-domain-containing protein</fullName>
    </recommendedName>
</protein>
<evidence type="ECO:0008006" key="13">
    <source>
        <dbReference type="Google" id="ProtNLM"/>
    </source>
</evidence>
<gene>
    <name evidence="11" type="ORF">HK099_006020</name>
</gene>
<evidence type="ECO:0000313" key="12">
    <source>
        <dbReference type="Proteomes" id="UP001211065"/>
    </source>
</evidence>
<evidence type="ECO:0000256" key="7">
    <source>
        <dbReference type="SAM" id="Phobius"/>
    </source>
</evidence>
<feature type="non-terminal residue" evidence="11">
    <location>
        <position position="1"/>
    </location>
</feature>
<feature type="transmembrane region" description="Helical" evidence="7">
    <location>
        <begin position="689"/>
        <end position="708"/>
    </location>
</feature>
<keyword evidence="4 7" id="KW-0812">Transmembrane</keyword>
<evidence type="ECO:0000256" key="4">
    <source>
        <dbReference type="ARBA" id="ARBA00022692"/>
    </source>
</evidence>
<dbReference type="GO" id="GO:0005886">
    <property type="term" value="C:plasma membrane"/>
    <property type="evidence" value="ECO:0007669"/>
    <property type="project" value="TreeGrafter"/>
</dbReference>
<dbReference type="InterPro" id="IPR045122">
    <property type="entry name" value="Csc1-like"/>
</dbReference>
<dbReference type="Pfam" id="PF02714">
    <property type="entry name" value="RSN1_7TM"/>
    <property type="match status" value="1"/>
</dbReference>